<dbReference type="InterPro" id="IPR007421">
    <property type="entry name" value="Schlafen_AlbA_2_dom"/>
</dbReference>
<organism evidence="3 4">
    <name type="scientific">Thiomicrospira aerophila AL3</name>
    <dbReference type="NCBI Taxonomy" id="717772"/>
    <lineage>
        <taxon>Bacteria</taxon>
        <taxon>Pseudomonadati</taxon>
        <taxon>Pseudomonadota</taxon>
        <taxon>Gammaproteobacteria</taxon>
        <taxon>Thiotrichales</taxon>
        <taxon>Piscirickettsiaceae</taxon>
        <taxon>Thiomicrospira</taxon>
    </lineage>
</organism>
<dbReference type="HOGENOM" id="CLU_024970_3_0_6"/>
<dbReference type="Pfam" id="PF21247">
    <property type="entry name" value="Fic-like_C"/>
    <property type="match status" value="1"/>
</dbReference>
<dbReference type="EMBL" id="CP007030">
    <property type="protein sequence ID" value="AHF01120.1"/>
    <property type="molecule type" value="Genomic_DNA"/>
</dbReference>
<proteinExistence type="predicted"/>
<dbReference type="PANTHER" id="PTHR30595:SF6">
    <property type="entry name" value="SCHLAFEN ALBA-2 DOMAIN-CONTAINING PROTEIN"/>
    <property type="match status" value="1"/>
</dbReference>
<dbReference type="Pfam" id="PF13749">
    <property type="entry name" value="HATPase_c_4"/>
    <property type="match status" value="1"/>
</dbReference>
<evidence type="ECO:0000259" key="2">
    <source>
        <dbReference type="Pfam" id="PF21247"/>
    </source>
</evidence>
<gene>
    <name evidence="3" type="ORF">THIAE_04350</name>
</gene>
<keyword evidence="4" id="KW-1185">Reference proteome</keyword>
<feature type="domain" description="Filamentation induced by cAMP protein Fic-like C-terminal" evidence="2">
    <location>
        <begin position="405"/>
        <end position="465"/>
    </location>
</feature>
<dbReference type="Gene3D" id="3.30.950.30">
    <property type="entry name" value="Schlafen, AAA domain"/>
    <property type="match status" value="1"/>
</dbReference>
<reference evidence="3 4" key="1">
    <citation type="submission" date="2013-12" db="EMBL/GenBank/DDBJ databases">
        <authorList>
            <consortium name="DOE Joint Genome Institute"/>
            <person name="Kappler U."/>
            <person name="Huntemann M."/>
            <person name="Han J."/>
            <person name="Chen A."/>
            <person name="Kyrpides N."/>
            <person name="Mavromatis K."/>
            <person name="Markowitz V."/>
            <person name="Palaniappan K."/>
            <person name="Ivanova N."/>
            <person name="Schaumberg A."/>
            <person name="Pati A."/>
            <person name="Liolios K."/>
            <person name="Nordberg H.P."/>
            <person name="Cantor M.N."/>
            <person name="Hua S.X."/>
            <person name="Woyke T."/>
        </authorList>
    </citation>
    <scope>NUCLEOTIDE SEQUENCE [LARGE SCALE GENOMIC DNA]</scope>
    <source>
        <strain evidence="4">AL2</strain>
    </source>
</reference>
<dbReference type="InterPro" id="IPR049514">
    <property type="entry name" value="Fic-like_C"/>
</dbReference>
<dbReference type="AlphaFoldDB" id="W0DR72"/>
<dbReference type="Proteomes" id="UP000005380">
    <property type="component" value="Chromosome"/>
</dbReference>
<dbReference type="OrthoDB" id="9807853at2"/>
<feature type="domain" description="Schlafen AlbA-2" evidence="1">
    <location>
        <begin position="16"/>
        <end position="125"/>
    </location>
</feature>
<sequence length="478" mass="53049">MNKHFSIIAKQLALGEANAFEFKALLNDETIGAVVCGLLNGQGGFVVIGVEDDGSVRGVENPQIAASSLEKHLKQSIKPTVLFSVDVQAFDGNFLIVVEVPSGKDIPYAYQDTIFIRKAATTRKADVETIRDMILRKQVAPERWERLFSPELTPSELSVAACRRLLKESPRLPGDVNEESDGLIHQLSLLSLAKYGRLTNAADVLLAQNPQKRHPQARVRAVAYHSKTDQNYQDLKHFEGPMLEVIEQVIGFILRNTPTKARFSNQSNQRDERSLYPEMAIREGVVNAFAHRDYASALGGIKVEVSADQVQIWNSGGFPEGVTVNKLAKGHISVLRNPDIAHALYLQGYMEKLGRGSVLITQACREAGLPDPVWQSKASGVTLTFKNMEATTEDAMEATAEVTTEVARLIEVMDAELSRDELQQKLGLRNNEHFRKHYLKPALIAGVVEMLYPDKPNSPKQKYLLSRLGRAIKLKSRS</sequence>
<evidence type="ECO:0000313" key="3">
    <source>
        <dbReference type="EMBL" id="AHF01120.1"/>
    </source>
</evidence>
<dbReference type="InterPro" id="IPR038475">
    <property type="entry name" value="RecG_C_sf"/>
</dbReference>
<dbReference type="eggNOG" id="COG2865">
    <property type="taxonomic scope" value="Bacteria"/>
</dbReference>
<dbReference type="STRING" id="717772.THIAE_04350"/>
<accession>W0DR72</accession>
<dbReference type="InterPro" id="IPR038461">
    <property type="entry name" value="Schlafen_AlbA_2_dom_sf"/>
</dbReference>
<protein>
    <submittedName>
        <fullName evidence="3">Transcriptional regulator</fullName>
    </submittedName>
</protein>
<dbReference type="Pfam" id="PF04326">
    <property type="entry name" value="SLFN_AlbA_2"/>
    <property type="match status" value="1"/>
</dbReference>
<name>W0DR72_9GAMM</name>
<dbReference type="PANTHER" id="PTHR30595">
    <property type="entry name" value="GLPR-RELATED TRANSCRIPTIONAL REPRESSOR"/>
    <property type="match status" value="1"/>
</dbReference>
<dbReference type="InParanoid" id="W0DR72"/>
<dbReference type="Gene3D" id="3.30.565.60">
    <property type="match status" value="1"/>
</dbReference>
<evidence type="ECO:0000313" key="4">
    <source>
        <dbReference type="Proteomes" id="UP000005380"/>
    </source>
</evidence>
<evidence type="ECO:0000259" key="1">
    <source>
        <dbReference type="Pfam" id="PF04326"/>
    </source>
</evidence>
<dbReference type="RefSeq" id="WP_025299310.1">
    <property type="nucleotide sequence ID" value="NZ_CP007030.1"/>
</dbReference>
<dbReference type="KEGG" id="tao:THIAE_04350"/>